<proteinExistence type="evidence at transcript level"/>
<protein>
    <submittedName>
        <fullName evidence="3">Putative gyf domain protein</fullName>
    </submittedName>
</protein>
<dbReference type="SMART" id="SM00444">
    <property type="entry name" value="GYF"/>
    <property type="match status" value="1"/>
</dbReference>
<dbReference type="Gene3D" id="3.30.1490.40">
    <property type="match status" value="1"/>
</dbReference>
<feature type="non-terminal residue" evidence="3">
    <location>
        <position position="1"/>
    </location>
</feature>
<dbReference type="AlphaFoldDB" id="A0A131Y292"/>
<feature type="region of interest" description="Disordered" evidence="1">
    <location>
        <begin position="1"/>
        <end position="30"/>
    </location>
</feature>
<name>A0A131Y292_IXORI</name>
<organism evidence="3">
    <name type="scientific">Ixodes ricinus</name>
    <name type="common">Common tick</name>
    <name type="synonym">Acarus ricinus</name>
    <dbReference type="NCBI Taxonomy" id="34613"/>
    <lineage>
        <taxon>Eukaryota</taxon>
        <taxon>Metazoa</taxon>
        <taxon>Ecdysozoa</taxon>
        <taxon>Arthropoda</taxon>
        <taxon>Chelicerata</taxon>
        <taxon>Arachnida</taxon>
        <taxon>Acari</taxon>
        <taxon>Parasitiformes</taxon>
        <taxon>Ixodida</taxon>
        <taxon>Ixodoidea</taxon>
        <taxon>Ixodidae</taxon>
        <taxon>Ixodinae</taxon>
        <taxon>Ixodes</taxon>
    </lineage>
</organism>
<feature type="compositionally biased region" description="Polar residues" evidence="1">
    <location>
        <begin position="123"/>
        <end position="133"/>
    </location>
</feature>
<dbReference type="PROSITE" id="PS50829">
    <property type="entry name" value="GYF"/>
    <property type="match status" value="1"/>
</dbReference>
<feature type="compositionally biased region" description="Polar residues" evidence="1">
    <location>
        <begin position="264"/>
        <end position="273"/>
    </location>
</feature>
<feature type="domain" description="GYF" evidence="2">
    <location>
        <begin position="32"/>
        <end position="80"/>
    </location>
</feature>
<dbReference type="SUPFAM" id="SSF55277">
    <property type="entry name" value="GYF domain"/>
    <property type="match status" value="1"/>
</dbReference>
<feature type="compositionally biased region" description="Basic and acidic residues" evidence="1">
    <location>
        <begin position="152"/>
        <end position="170"/>
    </location>
</feature>
<accession>A0A131Y292</accession>
<dbReference type="GO" id="GO:0005829">
    <property type="term" value="C:cytosol"/>
    <property type="evidence" value="ECO:0007669"/>
    <property type="project" value="TreeGrafter"/>
</dbReference>
<evidence type="ECO:0000259" key="2">
    <source>
        <dbReference type="PROSITE" id="PS50829"/>
    </source>
</evidence>
<dbReference type="Pfam" id="PF02213">
    <property type="entry name" value="GYF"/>
    <property type="match status" value="1"/>
</dbReference>
<feature type="region of interest" description="Disordered" evidence="1">
    <location>
        <begin position="123"/>
        <end position="170"/>
    </location>
</feature>
<evidence type="ECO:0000256" key="1">
    <source>
        <dbReference type="SAM" id="MobiDB-lite"/>
    </source>
</evidence>
<evidence type="ECO:0000313" key="3">
    <source>
        <dbReference type="EMBL" id="JAP72146.1"/>
    </source>
</evidence>
<dbReference type="PANTHER" id="PTHR14445:SF36">
    <property type="entry name" value="FI03272P-RELATED"/>
    <property type="match status" value="1"/>
</dbReference>
<dbReference type="EMBL" id="GEFM01003650">
    <property type="protein sequence ID" value="JAP72146.1"/>
    <property type="molecule type" value="mRNA"/>
</dbReference>
<feature type="region of interest" description="Disordered" evidence="1">
    <location>
        <begin position="242"/>
        <end position="299"/>
    </location>
</feature>
<reference evidence="3" key="1">
    <citation type="submission" date="2016-02" db="EMBL/GenBank/DDBJ databases">
        <title>RNAseq analyses of the midgut from blood- or serum-fed Ixodes ricinus ticks.</title>
        <authorList>
            <person name="Perner J."/>
            <person name="Provaznik J."/>
            <person name="Schrenkova J."/>
            <person name="Urbanova V."/>
            <person name="Ribeiro J.M."/>
            <person name="Kopacek P."/>
        </authorList>
    </citation>
    <scope>NUCLEOTIDE SEQUENCE</scope>
    <source>
        <tissue evidence="3">Gut</tissue>
    </source>
</reference>
<dbReference type="InterPro" id="IPR051640">
    <property type="entry name" value="GRB10-interact_GYF"/>
</dbReference>
<dbReference type="PANTHER" id="PTHR14445">
    <property type="entry name" value="GRB10 INTERACTING GYF PROTEIN"/>
    <property type="match status" value="1"/>
</dbReference>
<sequence>GTNKSADVPPKDEHQRTTVAAAPSQSDVAEQSDQWLYQDNQGRVHGPFSGSRMAAWFVAGNLMVSLPIKRTCDAEFQTLGQVMKSWGRVPFQSDESHPGDGPFLPPMLPVPLLQRDLWSASGTSCSLTQQPSSAKEDVYEMGSKDQPPLTSFEHENTKSPDMRPDLEEGRVSSVSNPTLTVSAFQLIQPASLGVCNLSANIHDDSQKAAVLRSNREPLEGACGGYAMVQQQLEARPLALSTSVDTASSVRSHDSRGTTAWGHRNPSSARTSWNEPEFPALSRDASVNAPTSRELSRGEILPGPSLPWERRCAADREFTRWTFEALKTLPSYVHAPTFLELLRDVDSEKEIEEYILMHLGEGDEAKKFAREFILQRRLWKNLTG</sequence>
<dbReference type="InterPro" id="IPR003169">
    <property type="entry name" value="GYF"/>
</dbReference>
<dbReference type="InterPro" id="IPR035445">
    <property type="entry name" value="GYF-like_dom_sf"/>
</dbReference>